<dbReference type="InterPro" id="IPR002220">
    <property type="entry name" value="DapA-like"/>
</dbReference>
<dbReference type="GO" id="GO:0008747">
    <property type="term" value="F:N-acetylneuraminate lyase activity"/>
    <property type="evidence" value="ECO:0007669"/>
    <property type="project" value="UniProtKB-EC"/>
</dbReference>
<feature type="active site" description="Proton donor/acceptor" evidence="12">
    <location>
        <position position="158"/>
    </location>
</feature>
<dbReference type="PANTHER" id="PTHR12128">
    <property type="entry name" value="DIHYDRODIPICOLINATE SYNTHASE"/>
    <property type="match status" value="1"/>
</dbReference>
<evidence type="ECO:0000313" key="14">
    <source>
        <dbReference type="Proteomes" id="UP001318040"/>
    </source>
</evidence>
<keyword evidence="8" id="KW-0704">Schiff base</keyword>
<dbReference type="GeneID" id="116945284"/>
<evidence type="ECO:0000256" key="8">
    <source>
        <dbReference type="ARBA" id="ARBA00023270"/>
    </source>
</evidence>
<evidence type="ECO:0000256" key="11">
    <source>
        <dbReference type="PIRNR" id="PIRNR001365"/>
    </source>
</evidence>
<dbReference type="PIRSF" id="PIRSF001365">
    <property type="entry name" value="DHDPS"/>
    <property type="match status" value="1"/>
</dbReference>
<evidence type="ECO:0000313" key="15">
    <source>
        <dbReference type="RefSeq" id="XP_032815570.1"/>
    </source>
</evidence>
<comment type="catalytic activity">
    <reaction evidence="10">
        <text>aceneuramate = aldehydo-N-acetyl-D-mannosamine + pyruvate</text>
        <dbReference type="Rhea" id="RHEA:23296"/>
        <dbReference type="ChEBI" id="CHEBI:15361"/>
        <dbReference type="ChEBI" id="CHEBI:17122"/>
        <dbReference type="ChEBI" id="CHEBI:173083"/>
        <dbReference type="EC" id="4.1.3.3"/>
    </reaction>
</comment>
<dbReference type="KEGG" id="pmrn:116945284"/>
<keyword evidence="6" id="KW-0963">Cytoplasm</keyword>
<keyword evidence="9" id="KW-0119">Carbohydrate metabolism</keyword>
<accession>A0AAJ7WZC1</accession>
<organism evidence="14 15">
    <name type="scientific">Petromyzon marinus</name>
    <name type="common">Sea lamprey</name>
    <dbReference type="NCBI Taxonomy" id="7757"/>
    <lineage>
        <taxon>Eukaryota</taxon>
        <taxon>Metazoa</taxon>
        <taxon>Chordata</taxon>
        <taxon>Craniata</taxon>
        <taxon>Vertebrata</taxon>
        <taxon>Cyclostomata</taxon>
        <taxon>Hyperoartia</taxon>
        <taxon>Petromyzontiformes</taxon>
        <taxon>Petromyzontidae</taxon>
        <taxon>Petromyzon</taxon>
    </lineage>
</organism>
<dbReference type="InterPro" id="IPR013785">
    <property type="entry name" value="Aldolase_TIM"/>
</dbReference>
<evidence type="ECO:0000256" key="4">
    <source>
        <dbReference type="ARBA" id="ARBA00011881"/>
    </source>
</evidence>
<dbReference type="InterPro" id="IPR020624">
    <property type="entry name" value="Schiff_base-form_aldolases_CS"/>
</dbReference>
<evidence type="ECO:0000256" key="12">
    <source>
        <dbReference type="PIRSR" id="PIRSR001365-1"/>
    </source>
</evidence>
<evidence type="ECO:0000256" key="6">
    <source>
        <dbReference type="ARBA" id="ARBA00022490"/>
    </source>
</evidence>
<dbReference type="Proteomes" id="UP001318040">
    <property type="component" value="Chromosome 23"/>
</dbReference>
<sequence length="323" mass="35117">MSHVTAAVLRTPATRATMEPLNLKGLIAAPFTPLTEQGEVNLPVIAGYVDYLVHEQGVKSIFLNGTTGEGPSLTVAERKLLTEEWIKQGKNKLTHVIIHVGANAITEAQQLAKHAQDAGATAISLMAPNYFKPLSLDAIVNFIQVVAAAAPNIPCLYYHIPEFTGVNVSMYELCDGIREKIPTFAGVKFCSLDLLELGCCISRYGRELSFYYAKDEQLLSALVLGTHGAVGSTYNYMGKLNNSIIEALDSGKLEDARKHQFTAQELLKKLFTFGFGVAENKAVMSLVSGLPLGPPRAPLLNRSPESFLIPARLELERAGFLKQ</sequence>
<keyword evidence="7 11" id="KW-0456">Lyase</keyword>
<evidence type="ECO:0000256" key="5">
    <source>
        <dbReference type="ARBA" id="ARBA00012911"/>
    </source>
</evidence>
<reference evidence="15" key="1">
    <citation type="submission" date="2025-08" db="UniProtKB">
        <authorList>
            <consortium name="RefSeq"/>
        </authorList>
    </citation>
    <scope>IDENTIFICATION</scope>
    <source>
        <tissue evidence="15">Sperm</tissue>
    </source>
</reference>
<comment type="similarity">
    <text evidence="3">Belongs to the DapA family. NanA subfamily.</text>
</comment>
<dbReference type="SUPFAM" id="SSF51569">
    <property type="entry name" value="Aldolase"/>
    <property type="match status" value="1"/>
</dbReference>
<evidence type="ECO:0000256" key="7">
    <source>
        <dbReference type="ARBA" id="ARBA00023239"/>
    </source>
</evidence>
<dbReference type="RefSeq" id="XP_032815570.1">
    <property type="nucleotide sequence ID" value="XM_032959679.1"/>
</dbReference>
<gene>
    <name evidence="15" type="primary">NPL</name>
</gene>
<proteinExistence type="inferred from homology"/>
<evidence type="ECO:0000256" key="9">
    <source>
        <dbReference type="ARBA" id="ARBA00023277"/>
    </source>
</evidence>
<evidence type="ECO:0000256" key="2">
    <source>
        <dbReference type="ARBA" id="ARBA00004878"/>
    </source>
</evidence>
<dbReference type="CTD" id="80896"/>
<dbReference type="AlphaFoldDB" id="A0AAJ7WZC1"/>
<dbReference type="GO" id="GO:0005737">
    <property type="term" value="C:cytoplasm"/>
    <property type="evidence" value="ECO:0007669"/>
    <property type="project" value="UniProtKB-SubCell"/>
</dbReference>
<dbReference type="Pfam" id="PF00701">
    <property type="entry name" value="DHDPS"/>
    <property type="match status" value="1"/>
</dbReference>
<evidence type="ECO:0000256" key="3">
    <source>
        <dbReference type="ARBA" id="ARBA00006324"/>
    </source>
</evidence>
<evidence type="ECO:0000256" key="10">
    <source>
        <dbReference type="ARBA" id="ARBA00044906"/>
    </source>
</evidence>
<comment type="subcellular location">
    <subcellularLocation>
        <location evidence="1">Cytoplasm</location>
    </subcellularLocation>
</comment>
<name>A0AAJ7WZC1_PETMA</name>
<evidence type="ECO:0000256" key="13">
    <source>
        <dbReference type="PIRSR" id="PIRSR001365-2"/>
    </source>
</evidence>
<dbReference type="SMART" id="SM01130">
    <property type="entry name" value="DHDPS"/>
    <property type="match status" value="1"/>
</dbReference>
<comment type="pathway">
    <text evidence="2">Amino-sugar metabolism; N-acetylneuraminate degradation.</text>
</comment>
<dbReference type="PANTHER" id="PTHR12128:SF21">
    <property type="entry name" value="N-ACETYLNEURAMINATE LYASE"/>
    <property type="match status" value="1"/>
</dbReference>
<dbReference type="PROSITE" id="PS00665">
    <property type="entry name" value="DHDPS_1"/>
    <property type="match status" value="1"/>
</dbReference>
<feature type="binding site" evidence="13">
    <location>
        <position position="230"/>
    </location>
    <ligand>
        <name>pyruvate</name>
        <dbReference type="ChEBI" id="CHEBI:15361"/>
    </ligand>
</feature>
<feature type="binding site" evidence="13">
    <location>
        <position position="67"/>
    </location>
    <ligand>
        <name>pyruvate</name>
        <dbReference type="ChEBI" id="CHEBI:15361"/>
    </ligand>
</feature>
<keyword evidence="14" id="KW-1185">Reference proteome</keyword>
<dbReference type="Gene3D" id="3.20.20.70">
    <property type="entry name" value="Aldolase class I"/>
    <property type="match status" value="1"/>
</dbReference>
<evidence type="ECO:0000256" key="1">
    <source>
        <dbReference type="ARBA" id="ARBA00004496"/>
    </source>
</evidence>
<dbReference type="EC" id="4.1.3.3" evidence="5"/>
<protein>
    <recommendedName>
        <fullName evidence="5">N-acetylneuraminate lyase</fullName>
        <ecNumber evidence="5">4.1.3.3</ecNumber>
    </recommendedName>
</protein>
<dbReference type="PRINTS" id="PR00146">
    <property type="entry name" value="DHPICSNTHASE"/>
</dbReference>
<comment type="subunit">
    <text evidence="4">Homotetramer.</text>
</comment>
<feature type="active site" description="Schiff-base intermediate with substrate" evidence="12">
    <location>
        <position position="188"/>
    </location>
</feature>